<accession>A0A6G0WDW0</accession>
<feature type="domain" description="G-protein coupled receptors family 3 profile" evidence="11">
    <location>
        <begin position="617"/>
        <end position="868"/>
    </location>
</feature>
<dbReference type="EMBL" id="VJMJ01000269">
    <property type="protein sequence ID" value="KAF0724522.1"/>
    <property type="molecule type" value="Genomic_DNA"/>
</dbReference>
<dbReference type="PANTHER" id="PTHR10519">
    <property type="entry name" value="GABA-B RECEPTOR"/>
    <property type="match status" value="1"/>
</dbReference>
<evidence type="ECO:0000256" key="2">
    <source>
        <dbReference type="ARBA" id="ARBA00022692"/>
    </source>
</evidence>
<feature type="transmembrane region" description="Helical" evidence="10">
    <location>
        <begin position="840"/>
        <end position="861"/>
    </location>
</feature>
<evidence type="ECO:0000259" key="11">
    <source>
        <dbReference type="PROSITE" id="PS50259"/>
    </source>
</evidence>
<evidence type="ECO:0000256" key="8">
    <source>
        <dbReference type="ARBA" id="ARBA00023224"/>
    </source>
</evidence>
<feature type="transmembrane region" description="Helical" evidence="10">
    <location>
        <begin position="776"/>
        <end position="800"/>
    </location>
</feature>
<dbReference type="InterPro" id="IPR017978">
    <property type="entry name" value="GPCR_3_C"/>
</dbReference>
<feature type="transmembrane region" description="Helical" evidence="10">
    <location>
        <begin position="812"/>
        <end position="834"/>
    </location>
</feature>
<dbReference type="GO" id="GO:0004965">
    <property type="term" value="F:G protein-coupled GABA receptor activity"/>
    <property type="evidence" value="ECO:0007669"/>
    <property type="project" value="InterPro"/>
</dbReference>
<dbReference type="VEuPathDB" id="FungiDB:AeMF1_003599"/>
<evidence type="ECO:0000256" key="6">
    <source>
        <dbReference type="ARBA" id="ARBA00023170"/>
    </source>
</evidence>
<keyword evidence="4" id="KW-0297">G-protein coupled receptor</keyword>
<comment type="caution">
    <text evidence="12">The sequence shown here is derived from an EMBL/GenBank/DDBJ whole genome shotgun (WGS) entry which is preliminary data.</text>
</comment>
<comment type="subcellular location">
    <subcellularLocation>
        <location evidence="1">Membrane</location>
        <topology evidence="1">Multi-pass membrane protein</topology>
    </subcellularLocation>
</comment>
<feature type="transmembrane region" description="Helical" evidence="10">
    <location>
        <begin position="654"/>
        <end position="675"/>
    </location>
</feature>
<keyword evidence="2 10" id="KW-0812">Transmembrane</keyword>
<evidence type="ECO:0000256" key="10">
    <source>
        <dbReference type="SAM" id="Phobius"/>
    </source>
</evidence>
<proteinExistence type="predicted"/>
<dbReference type="AlphaFoldDB" id="A0A6G0WDW0"/>
<evidence type="ECO:0000256" key="4">
    <source>
        <dbReference type="ARBA" id="ARBA00023040"/>
    </source>
</evidence>
<evidence type="ECO:0000256" key="3">
    <source>
        <dbReference type="ARBA" id="ARBA00022989"/>
    </source>
</evidence>
<feature type="transmembrane region" description="Helical" evidence="10">
    <location>
        <begin position="617"/>
        <end position="642"/>
    </location>
</feature>
<dbReference type="PROSITE" id="PS50259">
    <property type="entry name" value="G_PROTEIN_RECEP_F3_4"/>
    <property type="match status" value="1"/>
</dbReference>
<keyword evidence="8" id="KW-0807">Transducer</keyword>
<evidence type="ECO:0000256" key="5">
    <source>
        <dbReference type="ARBA" id="ARBA00023136"/>
    </source>
</evidence>
<protein>
    <recommendedName>
        <fullName evidence="11">G-protein coupled receptors family 3 profile domain-containing protein</fullName>
    </recommendedName>
</protein>
<keyword evidence="6" id="KW-0675">Receptor</keyword>
<dbReference type="PRINTS" id="PR01176">
    <property type="entry name" value="GABABRECEPTR"/>
</dbReference>
<keyword evidence="7" id="KW-0325">Glycoprotein</keyword>
<feature type="transmembrane region" description="Helical" evidence="10">
    <location>
        <begin position="721"/>
        <end position="747"/>
    </location>
</feature>
<feature type="transmembrane region" description="Helical" evidence="10">
    <location>
        <begin position="687"/>
        <end position="709"/>
    </location>
</feature>
<feature type="compositionally biased region" description="Polar residues" evidence="9">
    <location>
        <begin position="891"/>
        <end position="901"/>
    </location>
</feature>
<evidence type="ECO:0000313" key="12">
    <source>
        <dbReference type="EMBL" id="KAF0724522.1"/>
    </source>
</evidence>
<sequence length="922" mass="101104">MATKPSSFDAVRRKCLDAAWVANVSATLGVDPQARDSQNRRVYPWLRPALQSARFKINDNRQYLATAYQPKCFGQGELLHGVGETVSASGGNQVNQGSFQGTFTMEWNGWPSHVVMSSTLAILLQEVLGYDVTYFETTTSALASQRMSSVGLGTCVPTHYNAEVWATSKLQMLNVYANESTSRSNGYDGQAGWFTLTANVNEASLGPNSTKGTFRRPYSADFWREFTFTADLVQFYSVQKTNLSQLVASKYCPDGTMGCQNGCSKSPACKLAEAQNQTCIVVLMMTFDHNPGYLQAAISNNDIPAYFCFAGYDGVQTAVVNAMQTNSSVTFYHYEPDLFHMQYAGKLKRIALPRPIPKIVAMDTATFGDSTYVVFVVVLTMFCAHRRPSRRKPNPVSVDFAPESLKKYFANLLNQDTYLANFLNKVSLSQVDINNLLTALVALKTDATVSNAPFAAACNWVKANYATWKMWLDPLPLCSFQSHMQYTIAGCDNNATMMRSVSFNWTVPDPTNASLPYQCDGGSAVLPPPLLSSRSCAWFQANVNVWSTWIVNKPICDATFYNYTISPCKSDASRDVIFSWLLPQPSNPARSLECTGGVNLPANATVQCDYVPTSSSAYAGMTAFAVIVLILLLLCAAVIALFRNRPVIRRSQWQLLVVMVFGGVFFCVYVILGAGEPSTQNCAGRPVTVVLGFSFIFGTLLVKGLRVYWIFANKQMRKVKVTLVTIVESLLLILAIDGAILIVWFIVDFPQPTITIKDATEFVGQVDHVACKSSSFIFTALLIFWKAVITLGGVYVSYLIRSIDSDFQESVWIFASSCVVFVVALILLVLAYLVQLPPAISYSFESILLLLGTIMVMALMLGPKFYKLNASDYSSSKASGSNNGGTKHSVVASSNEPSHQATGGLIAGRDRRKSSESSMAPT</sequence>
<keyword evidence="13" id="KW-1185">Reference proteome</keyword>
<evidence type="ECO:0000256" key="7">
    <source>
        <dbReference type="ARBA" id="ARBA00023180"/>
    </source>
</evidence>
<organism evidence="12 13">
    <name type="scientific">Aphanomyces euteiches</name>
    <dbReference type="NCBI Taxonomy" id="100861"/>
    <lineage>
        <taxon>Eukaryota</taxon>
        <taxon>Sar</taxon>
        <taxon>Stramenopiles</taxon>
        <taxon>Oomycota</taxon>
        <taxon>Saprolegniomycetes</taxon>
        <taxon>Saprolegniales</taxon>
        <taxon>Verrucalvaceae</taxon>
        <taxon>Aphanomyces</taxon>
    </lineage>
</organism>
<name>A0A6G0WDW0_9STRA</name>
<keyword evidence="3 10" id="KW-1133">Transmembrane helix</keyword>
<dbReference type="InterPro" id="IPR002455">
    <property type="entry name" value="GPCR3_GABA-B"/>
</dbReference>
<dbReference type="PANTHER" id="PTHR10519:SF20">
    <property type="entry name" value="G-PROTEIN COUPLED RECEPTOR 156-RELATED"/>
    <property type="match status" value="1"/>
</dbReference>
<evidence type="ECO:0000256" key="9">
    <source>
        <dbReference type="SAM" id="MobiDB-lite"/>
    </source>
</evidence>
<feature type="region of interest" description="Disordered" evidence="9">
    <location>
        <begin position="877"/>
        <end position="922"/>
    </location>
</feature>
<evidence type="ECO:0000256" key="1">
    <source>
        <dbReference type="ARBA" id="ARBA00004141"/>
    </source>
</evidence>
<reference evidence="12 13" key="1">
    <citation type="submission" date="2019-07" db="EMBL/GenBank/DDBJ databases">
        <title>Genomics analysis of Aphanomyces spp. identifies a new class of oomycete effector associated with host adaptation.</title>
        <authorList>
            <person name="Gaulin E."/>
        </authorList>
    </citation>
    <scope>NUCLEOTIDE SEQUENCE [LARGE SCALE GENOMIC DNA]</scope>
    <source>
        <strain evidence="12 13">ATCC 201684</strain>
    </source>
</reference>
<dbReference type="Proteomes" id="UP000481153">
    <property type="component" value="Unassembled WGS sequence"/>
</dbReference>
<keyword evidence="5 10" id="KW-0472">Membrane</keyword>
<dbReference type="CDD" id="cd15047">
    <property type="entry name" value="7tmC_GABA-B-like"/>
    <property type="match status" value="1"/>
</dbReference>
<dbReference type="GO" id="GO:0038039">
    <property type="term" value="C:G protein-coupled receptor heterodimeric complex"/>
    <property type="evidence" value="ECO:0007669"/>
    <property type="project" value="TreeGrafter"/>
</dbReference>
<dbReference type="Pfam" id="PF00003">
    <property type="entry name" value="7tm_3"/>
    <property type="match status" value="1"/>
</dbReference>
<evidence type="ECO:0000313" key="13">
    <source>
        <dbReference type="Proteomes" id="UP000481153"/>
    </source>
</evidence>
<gene>
    <name evidence="12" type="ORF">Ae201684_016816</name>
</gene>